<feature type="transmembrane region" description="Helical" evidence="6">
    <location>
        <begin position="174"/>
        <end position="194"/>
    </location>
</feature>
<evidence type="ECO:0000256" key="6">
    <source>
        <dbReference type="SAM" id="Phobius"/>
    </source>
</evidence>
<dbReference type="GO" id="GO:0005385">
    <property type="term" value="F:zinc ion transmembrane transporter activity"/>
    <property type="evidence" value="ECO:0007669"/>
    <property type="project" value="TreeGrafter"/>
</dbReference>
<dbReference type="PANTHER" id="PTHR11562">
    <property type="entry name" value="CATION EFFLUX PROTEIN/ ZINC TRANSPORTER"/>
    <property type="match status" value="1"/>
</dbReference>
<comment type="caution">
    <text evidence="8">The sequence shown here is derived from an EMBL/GenBank/DDBJ whole genome shotgun (WGS) entry which is preliminary data.</text>
</comment>
<evidence type="ECO:0000256" key="2">
    <source>
        <dbReference type="ARBA" id="ARBA00022692"/>
    </source>
</evidence>
<evidence type="ECO:0000259" key="7">
    <source>
        <dbReference type="Pfam" id="PF01545"/>
    </source>
</evidence>
<evidence type="ECO:0000256" key="4">
    <source>
        <dbReference type="ARBA" id="ARBA00022989"/>
    </source>
</evidence>
<proteinExistence type="predicted"/>
<dbReference type="EMBL" id="JARTOI010000068">
    <property type="protein sequence ID" value="MDK5173605.1"/>
    <property type="molecule type" value="Genomic_DNA"/>
</dbReference>
<evidence type="ECO:0000256" key="5">
    <source>
        <dbReference type="ARBA" id="ARBA00023136"/>
    </source>
</evidence>
<dbReference type="Proteomes" id="UP001174748">
    <property type="component" value="Unassembled WGS sequence"/>
</dbReference>
<dbReference type="Pfam" id="PF01545">
    <property type="entry name" value="Cation_efflux"/>
    <property type="match status" value="1"/>
</dbReference>
<keyword evidence="5 6" id="KW-0472">Membrane</keyword>
<dbReference type="NCBIfam" id="NF033827">
    <property type="entry name" value="CDF_efflux_DmeF"/>
    <property type="match status" value="1"/>
</dbReference>
<feature type="transmembrane region" description="Helical" evidence="6">
    <location>
        <begin position="93"/>
        <end position="114"/>
    </location>
</feature>
<accession>A0AAW6XCP6</accession>
<keyword evidence="2 6" id="KW-0812">Transmembrane</keyword>
<reference evidence="8" key="1">
    <citation type="submission" date="2023-01" db="EMBL/GenBank/DDBJ databases">
        <title>Genomic dissection of endemic carbapenem resistance: metallo-beta-lactamase gene dissemination through clonal, plasmid and integron transfer pathways.</title>
        <authorList>
            <person name="Macesic N."/>
        </authorList>
    </citation>
    <scope>NUCLEOTIDE SEQUENCE</scope>
    <source>
        <strain evidence="9">CPO382</strain>
        <strain evidence="8">CPO573</strain>
    </source>
</reference>
<dbReference type="EMBL" id="JARTLO010000050">
    <property type="protein sequence ID" value="MDK4769010.1"/>
    <property type="molecule type" value="Genomic_DNA"/>
</dbReference>
<evidence type="ECO:0000256" key="1">
    <source>
        <dbReference type="ARBA" id="ARBA00004141"/>
    </source>
</evidence>
<comment type="subcellular location">
    <subcellularLocation>
        <location evidence="1">Membrane</location>
        <topology evidence="1">Multi-pass membrane protein</topology>
    </subcellularLocation>
</comment>
<keyword evidence="11" id="KW-1185">Reference proteome</keyword>
<evidence type="ECO:0000313" key="8">
    <source>
        <dbReference type="EMBL" id="MDK4769010.1"/>
    </source>
</evidence>
<dbReference type="SUPFAM" id="SSF161111">
    <property type="entry name" value="Cation efflux protein transmembrane domain-like"/>
    <property type="match status" value="1"/>
</dbReference>
<dbReference type="InterPro" id="IPR027469">
    <property type="entry name" value="Cation_efflux_TMD_sf"/>
</dbReference>
<feature type="transmembrane region" description="Helical" evidence="6">
    <location>
        <begin position="29"/>
        <end position="48"/>
    </location>
</feature>
<dbReference type="Gene3D" id="1.20.1510.10">
    <property type="entry name" value="Cation efflux protein transmembrane domain"/>
    <property type="match status" value="1"/>
</dbReference>
<keyword evidence="3" id="KW-0406">Ion transport</keyword>
<dbReference type="GO" id="GO:0005886">
    <property type="term" value="C:plasma membrane"/>
    <property type="evidence" value="ECO:0007669"/>
    <property type="project" value="TreeGrafter"/>
</dbReference>
<organism evidence="8 10">
    <name type="scientific">Serratia nevei</name>
    <dbReference type="NCBI Taxonomy" id="2703794"/>
    <lineage>
        <taxon>Bacteria</taxon>
        <taxon>Pseudomonadati</taxon>
        <taxon>Pseudomonadota</taxon>
        <taxon>Gammaproteobacteria</taxon>
        <taxon>Enterobacterales</taxon>
        <taxon>Yersiniaceae</taxon>
        <taxon>Serratia</taxon>
    </lineage>
</organism>
<dbReference type="RefSeq" id="WP_071890428.1">
    <property type="nucleotide sequence ID" value="NZ_JAPKJS010000007.1"/>
</dbReference>
<evidence type="ECO:0000313" key="11">
    <source>
        <dbReference type="Proteomes" id="UP001174748"/>
    </source>
</evidence>
<keyword evidence="3" id="KW-0862">Zinc</keyword>
<keyword evidence="4 6" id="KW-1133">Transmembrane helix</keyword>
<dbReference type="Proteomes" id="UP001173597">
    <property type="component" value="Unassembled WGS sequence"/>
</dbReference>
<dbReference type="InterPro" id="IPR002524">
    <property type="entry name" value="Cation_efflux"/>
</dbReference>
<dbReference type="NCBIfam" id="TIGR01297">
    <property type="entry name" value="CDF"/>
    <property type="match status" value="1"/>
</dbReference>
<name>A0AAW6XCP6_9GAMM</name>
<feature type="transmembrane region" description="Helical" evidence="6">
    <location>
        <begin position="60"/>
        <end position="81"/>
    </location>
</feature>
<keyword evidence="3" id="KW-0864">Zinc transport</keyword>
<dbReference type="InterPro" id="IPR050681">
    <property type="entry name" value="CDF/SLC30A"/>
</dbReference>
<gene>
    <name evidence="8" type="primary">dmeF</name>
    <name evidence="8" type="ORF">P9854_24910</name>
    <name evidence="9" type="ORF">P9921_24490</name>
</gene>
<feature type="transmembrane region" description="Helical" evidence="6">
    <location>
        <begin position="126"/>
        <end position="149"/>
    </location>
</feature>
<dbReference type="AlphaFoldDB" id="A0AAW6XCP6"/>
<evidence type="ECO:0000256" key="3">
    <source>
        <dbReference type="ARBA" id="ARBA00022906"/>
    </source>
</evidence>
<protein>
    <submittedName>
        <fullName evidence="8">CDF family Co(II)/Ni(II) efflux transporter DmeF</fullName>
    </submittedName>
</protein>
<feature type="transmembrane region" description="Helical" evidence="6">
    <location>
        <begin position="200"/>
        <end position="220"/>
    </location>
</feature>
<sequence length="322" mass="34834">MTSHAPALHREHSHVFDDGNPLAERNTRWAVILTAGMMAIEIAGGWLFNSMALLADGWHMSSHALALGLSVLAYGAARRLAKDSRFSLGTWKIEVLAGYTSAVLLVLVAALMLFQSAQRLMNPSPIHYNEAIAIGTIGLAVNLLCAWLLRGGGHHHHHGDDHDDHHHDLNLRSAYVHVLADAATSVLAIVALFGGKLWGAVWLDPLMGIVGAMMVAAWAYSLMRDSGKILLDAEMDAPVAQEIRQTLATAGHSLTLTDLHLGRIGKGKYHCVIALSSTDRALTADRVRQLLAAHPELVHVTVEINRPPLAQGVVLFHQKDLA</sequence>
<dbReference type="PANTHER" id="PTHR11562:SF40">
    <property type="entry name" value="CATION EFFLUX SYSTEM PROTEIN"/>
    <property type="match status" value="1"/>
</dbReference>
<dbReference type="InterPro" id="IPR058533">
    <property type="entry name" value="Cation_efflux_TM"/>
</dbReference>
<feature type="domain" description="Cation efflux protein transmembrane" evidence="7">
    <location>
        <begin position="30"/>
        <end position="231"/>
    </location>
</feature>
<evidence type="ECO:0000313" key="9">
    <source>
        <dbReference type="EMBL" id="MDK5173605.1"/>
    </source>
</evidence>
<keyword evidence="3" id="KW-0813">Transport</keyword>
<evidence type="ECO:0000313" key="10">
    <source>
        <dbReference type="Proteomes" id="UP001173597"/>
    </source>
</evidence>